<evidence type="ECO:0000259" key="12">
    <source>
        <dbReference type="PROSITE" id="PS51873"/>
    </source>
</evidence>
<gene>
    <name evidence="13" type="ORF">HYFRA_00013052</name>
</gene>
<dbReference type="InterPro" id="IPR031127">
    <property type="entry name" value="E3_UB_ligase_RBR"/>
</dbReference>
<feature type="domain" description="RING-type" evidence="11">
    <location>
        <begin position="38"/>
        <end position="90"/>
    </location>
</feature>
<evidence type="ECO:0000259" key="11">
    <source>
        <dbReference type="PROSITE" id="PS50089"/>
    </source>
</evidence>
<keyword evidence="8" id="KW-0862">Zinc</keyword>
<evidence type="ECO:0000313" key="14">
    <source>
        <dbReference type="Proteomes" id="UP000696280"/>
    </source>
</evidence>
<evidence type="ECO:0000256" key="1">
    <source>
        <dbReference type="ARBA" id="ARBA00001798"/>
    </source>
</evidence>
<dbReference type="SUPFAM" id="SSF57850">
    <property type="entry name" value="RING/U-box"/>
    <property type="match status" value="3"/>
</dbReference>
<reference evidence="13" key="1">
    <citation type="submission" date="2021-07" db="EMBL/GenBank/DDBJ databases">
        <authorList>
            <person name="Durling M."/>
        </authorList>
    </citation>
    <scope>NUCLEOTIDE SEQUENCE</scope>
</reference>
<feature type="region of interest" description="Disordered" evidence="10">
    <location>
        <begin position="265"/>
        <end position="292"/>
    </location>
</feature>
<keyword evidence="6 9" id="KW-0863">Zinc-finger</keyword>
<protein>
    <recommendedName>
        <fullName evidence="2">RBR-type E3 ubiquitin transferase</fullName>
        <ecNumber evidence="2">2.3.2.31</ecNumber>
    </recommendedName>
</protein>
<organism evidence="13 14">
    <name type="scientific">Hymenoscyphus fraxineus</name>
    <dbReference type="NCBI Taxonomy" id="746836"/>
    <lineage>
        <taxon>Eukaryota</taxon>
        <taxon>Fungi</taxon>
        <taxon>Dikarya</taxon>
        <taxon>Ascomycota</taxon>
        <taxon>Pezizomycotina</taxon>
        <taxon>Leotiomycetes</taxon>
        <taxon>Helotiales</taxon>
        <taxon>Helotiaceae</taxon>
        <taxon>Hymenoscyphus</taxon>
    </lineage>
</organism>
<evidence type="ECO:0000256" key="9">
    <source>
        <dbReference type="PROSITE-ProRule" id="PRU00175"/>
    </source>
</evidence>
<feature type="compositionally biased region" description="Basic and acidic residues" evidence="10">
    <location>
        <begin position="515"/>
        <end position="536"/>
    </location>
</feature>
<dbReference type="Pfam" id="PF01485">
    <property type="entry name" value="IBR"/>
    <property type="match status" value="2"/>
</dbReference>
<keyword evidence="5" id="KW-0677">Repeat</keyword>
<dbReference type="Gene3D" id="1.20.120.1750">
    <property type="match status" value="1"/>
</dbReference>
<name>A0A9N9L858_9HELO</name>
<feature type="domain" description="RING-type" evidence="12">
    <location>
        <begin position="34"/>
        <end position="254"/>
    </location>
</feature>
<sequence>MDEVRKLASRIGALSFQAPSPASAVSAVSPSPSEAYECELCTDTSSDSILFPPVTRTCNHKPAVCQTCIQAWAKTVVENRQCLTATCPICPEAMKDTDFQKHCEPDVFERYSDRALLEHLAQDPDFVHCPLPDCPSGQIHDNTGMVEPSRFFCVGCSGESCLHHQVPWHHGKTCAQYDEDREDGEGQSSENRRSERFLRQSDRHRQCPGCRAWIQRSGGCDHITCKNGACRTEFCWACGGEWLFGHTEDCRYRNAFNRLPRLPRLNHDPEQNADARRGFPEEVQAPPNAIRNPELDSILGDILVYRRRAARRRAREGQAAANDQQLGPIAGEGAQWRASLETEIYGVALDPVRQRRQEARDRTQFNDLLNVPAPLTPHTPRVHLGLPGLVDRQRRTPYAQGLSPLLDGPLQRPDEGRAATGFPPDALPIRSRPLQELNQTPRRPAMFPRSRERPVNGEEAILLDGQRRRLPPDYLGRPVPEILVAPLTSETPYGRERLEGRLSADIFADQRRERREGRLAADRVADERRERRERSLRPPYDTARPYDATRLRAGVISREQVGTRRDTHYVPPVTPVERALREMYNWMHPVRRASHAER</sequence>
<comment type="catalytic activity">
    <reaction evidence="1">
        <text>[E2 ubiquitin-conjugating enzyme]-S-ubiquitinyl-L-cysteine + [acceptor protein]-L-lysine = [E2 ubiquitin-conjugating enzyme]-L-cysteine + [acceptor protein]-N(6)-ubiquitinyl-L-lysine.</text>
        <dbReference type="EC" id="2.3.2.31"/>
    </reaction>
</comment>
<proteinExistence type="predicted"/>
<dbReference type="PROSITE" id="PS51873">
    <property type="entry name" value="TRIAD"/>
    <property type="match status" value="1"/>
</dbReference>
<evidence type="ECO:0000256" key="4">
    <source>
        <dbReference type="ARBA" id="ARBA00022723"/>
    </source>
</evidence>
<dbReference type="CDD" id="cd20335">
    <property type="entry name" value="BRcat_RBR"/>
    <property type="match status" value="1"/>
</dbReference>
<dbReference type="Gene3D" id="3.30.40.10">
    <property type="entry name" value="Zinc/RING finger domain, C3HC4 (zinc finger)"/>
    <property type="match status" value="1"/>
</dbReference>
<dbReference type="OrthoDB" id="1431934at2759"/>
<evidence type="ECO:0000256" key="10">
    <source>
        <dbReference type="SAM" id="MobiDB-lite"/>
    </source>
</evidence>
<evidence type="ECO:0000313" key="13">
    <source>
        <dbReference type="EMBL" id="CAG8959282.1"/>
    </source>
</evidence>
<dbReference type="InterPro" id="IPR044066">
    <property type="entry name" value="TRIAD_supradom"/>
</dbReference>
<keyword evidence="3" id="KW-0808">Transferase</keyword>
<dbReference type="InterPro" id="IPR002867">
    <property type="entry name" value="IBR_dom"/>
</dbReference>
<comment type="caution">
    <text evidence="13">The sequence shown here is derived from an EMBL/GenBank/DDBJ whole genome shotgun (WGS) entry which is preliminary data.</text>
</comment>
<accession>A0A9N9L858</accession>
<dbReference type="SMART" id="SM00647">
    <property type="entry name" value="IBR"/>
    <property type="match status" value="2"/>
</dbReference>
<dbReference type="EC" id="2.3.2.31" evidence="2"/>
<keyword evidence="14" id="KW-1185">Reference proteome</keyword>
<evidence type="ECO:0000256" key="3">
    <source>
        <dbReference type="ARBA" id="ARBA00022679"/>
    </source>
</evidence>
<keyword evidence="7" id="KW-0833">Ubl conjugation pathway</keyword>
<dbReference type="PANTHER" id="PTHR11685">
    <property type="entry name" value="RBR FAMILY RING FINGER AND IBR DOMAIN-CONTAINING"/>
    <property type="match status" value="1"/>
</dbReference>
<evidence type="ECO:0000256" key="8">
    <source>
        <dbReference type="ARBA" id="ARBA00022833"/>
    </source>
</evidence>
<dbReference type="InterPro" id="IPR001841">
    <property type="entry name" value="Znf_RING"/>
</dbReference>
<dbReference type="CDD" id="cd20336">
    <property type="entry name" value="Rcat_RBR"/>
    <property type="match status" value="1"/>
</dbReference>
<evidence type="ECO:0000256" key="7">
    <source>
        <dbReference type="ARBA" id="ARBA00022786"/>
    </source>
</evidence>
<dbReference type="GO" id="GO:0016567">
    <property type="term" value="P:protein ubiquitination"/>
    <property type="evidence" value="ECO:0007669"/>
    <property type="project" value="InterPro"/>
</dbReference>
<dbReference type="AlphaFoldDB" id="A0A9N9L858"/>
<dbReference type="EMBL" id="CAJVRL010000091">
    <property type="protein sequence ID" value="CAG8959282.1"/>
    <property type="molecule type" value="Genomic_DNA"/>
</dbReference>
<dbReference type="Proteomes" id="UP000696280">
    <property type="component" value="Unassembled WGS sequence"/>
</dbReference>
<dbReference type="GO" id="GO:0008270">
    <property type="term" value="F:zinc ion binding"/>
    <property type="evidence" value="ECO:0007669"/>
    <property type="project" value="UniProtKB-KW"/>
</dbReference>
<feature type="region of interest" description="Disordered" evidence="10">
    <location>
        <begin position="515"/>
        <end position="544"/>
    </location>
</feature>
<dbReference type="InterPro" id="IPR013083">
    <property type="entry name" value="Znf_RING/FYVE/PHD"/>
</dbReference>
<feature type="compositionally biased region" description="Basic and acidic residues" evidence="10">
    <location>
        <begin position="265"/>
        <end position="280"/>
    </location>
</feature>
<dbReference type="PROSITE" id="PS50089">
    <property type="entry name" value="ZF_RING_2"/>
    <property type="match status" value="1"/>
</dbReference>
<evidence type="ECO:0000256" key="2">
    <source>
        <dbReference type="ARBA" id="ARBA00012251"/>
    </source>
</evidence>
<dbReference type="GO" id="GO:0061630">
    <property type="term" value="F:ubiquitin protein ligase activity"/>
    <property type="evidence" value="ECO:0007669"/>
    <property type="project" value="UniProtKB-EC"/>
</dbReference>
<evidence type="ECO:0000256" key="6">
    <source>
        <dbReference type="ARBA" id="ARBA00022771"/>
    </source>
</evidence>
<keyword evidence="4" id="KW-0479">Metal-binding</keyword>
<evidence type="ECO:0000256" key="5">
    <source>
        <dbReference type="ARBA" id="ARBA00022737"/>
    </source>
</evidence>